<accession>A0ACB9US30</accession>
<proteinExistence type="predicted"/>
<protein>
    <submittedName>
        <fullName evidence="1">Uncharacterized protein</fullName>
    </submittedName>
</protein>
<name>A0ACB9US30_9CETA</name>
<dbReference type="Proteomes" id="UP001057279">
    <property type="component" value="Linkage Group LG12"/>
</dbReference>
<organism evidence="1 2">
    <name type="scientific">Ovis ammon polii x Ovis aries</name>
    <dbReference type="NCBI Taxonomy" id="2918886"/>
    <lineage>
        <taxon>Eukaryota</taxon>
        <taxon>Metazoa</taxon>
        <taxon>Chordata</taxon>
        <taxon>Craniata</taxon>
        <taxon>Vertebrata</taxon>
        <taxon>Euteleostomi</taxon>
        <taxon>Mammalia</taxon>
        <taxon>Eutheria</taxon>
        <taxon>Laurasiatheria</taxon>
        <taxon>Artiodactyla</taxon>
        <taxon>Ruminantia</taxon>
        <taxon>Pecora</taxon>
        <taxon>Bovidae</taxon>
        <taxon>Caprinae</taxon>
        <taxon>Ovis</taxon>
    </lineage>
</organism>
<comment type="caution">
    <text evidence="1">The sequence shown here is derived from an EMBL/GenBank/DDBJ whole genome shotgun (WGS) entry which is preliminary data.</text>
</comment>
<evidence type="ECO:0000313" key="2">
    <source>
        <dbReference type="Proteomes" id="UP001057279"/>
    </source>
</evidence>
<dbReference type="EMBL" id="CM043037">
    <property type="protein sequence ID" value="KAI4578449.1"/>
    <property type="molecule type" value="Genomic_DNA"/>
</dbReference>
<sequence length="119" mass="13148">MNLEEQSQRKALRRGAEPCGRAGWVREQAGEPEEPSYDGSPGPTGLGAAVRSDPPSPVTCEDDQLTSEGKTFWRVAEELSWSEALEYCRRHHTDLADLHSMSSWSSIKALYSLTSSHEA</sequence>
<gene>
    <name evidence="1" type="ORF">MJG53_011304</name>
</gene>
<reference evidence="1" key="1">
    <citation type="submission" date="2022-03" db="EMBL/GenBank/DDBJ databases">
        <title>Genomic analyses of argali, domestic sheep and their hybrids provide insights into chromosomal evolution, heterosis and genetic basis of agronomic traits.</title>
        <authorList>
            <person name="Li M."/>
        </authorList>
    </citation>
    <scope>NUCLEOTIDE SEQUENCE</scope>
    <source>
        <strain evidence="1">F1 hybrid</strain>
    </source>
</reference>
<keyword evidence="2" id="KW-1185">Reference proteome</keyword>
<evidence type="ECO:0000313" key="1">
    <source>
        <dbReference type="EMBL" id="KAI4578449.1"/>
    </source>
</evidence>